<dbReference type="EMBL" id="JAJSOF020000019">
    <property type="protein sequence ID" value="KAJ4438473.1"/>
    <property type="molecule type" value="Genomic_DNA"/>
</dbReference>
<feature type="transmembrane region" description="Helical" evidence="1">
    <location>
        <begin position="430"/>
        <end position="453"/>
    </location>
</feature>
<feature type="transmembrane region" description="Helical" evidence="1">
    <location>
        <begin position="285"/>
        <end position="306"/>
    </location>
</feature>
<feature type="transmembrane region" description="Helical" evidence="1">
    <location>
        <begin position="198"/>
        <end position="225"/>
    </location>
</feature>
<proteinExistence type="predicted"/>
<keyword evidence="3" id="KW-1185">Reference proteome</keyword>
<evidence type="ECO:0000313" key="3">
    <source>
        <dbReference type="Proteomes" id="UP001148838"/>
    </source>
</evidence>
<feature type="transmembrane region" description="Helical" evidence="1">
    <location>
        <begin position="245"/>
        <end position="273"/>
    </location>
</feature>
<name>A0ABQ8SWV7_PERAM</name>
<dbReference type="Proteomes" id="UP001148838">
    <property type="component" value="Unassembled WGS sequence"/>
</dbReference>
<evidence type="ECO:0000313" key="2">
    <source>
        <dbReference type="EMBL" id="KAJ4438473.1"/>
    </source>
</evidence>
<feature type="transmembrane region" description="Helical" evidence="1">
    <location>
        <begin position="492"/>
        <end position="511"/>
    </location>
</feature>
<feature type="transmembrane region" description="Helical" evidence="1">
    <location>
        <begin position="598"/>
        <end position="616"/>
    </location>
</feature>
<evidence type="ECO:0000256" key="1">
    <source>
        <dbReference type="SAM" id="Phobius"/>
    </source>
</evidence>
<accession>A0ABQ8SWV7</accession>
<keyword evidence="1" id="KW-0812">Transmembrane</keyword>
<gene>
    <name evidence="2" type="ORF">ANN_14418</name>
</gene>
<protein>
    <submittedName>
        <fullName evidence="2">Uncharacterized protein</fullName>
    </submittedName>
</protein>
<comment type="caution">
    <text evidence="2">The sequence shown here is derived from an EMBL/GenBank/DDBJ whole genome shotgun (WGS) entry which is preliminary data.</text>
</comment>
<sequence length="705" mass="80462">MQSVGFVVGAGRVETDSCEPRVRRPRFDPGLEHIKTLEKIQKRAVKCCRKNSPLKWDTLTDRRTRIRLCALSKTYRVKNYVVSVKCVVSVKKYVVSVKCAVYYKQRQIFPILVTTSYERMNYGRIDSGERSRLHPCCALKYSIMLTKCSENLAFMPYIQIFSTSNTIVTITRPTTDMVTFTTTVMYVLHRYNRYVRFLYYYSHVCSLSLQPSCMFPIATTVMYVLYSYNRHVSSLQLQPSCTQTVICSITTIIIVAMITTTIVIFITIIIATGTTFPIATTTTTTIVSTTITSIVSTTTTSIITIAKTIKSIRHNYQFLLRHHNHYTNAEFFCCDKSFCLRGIEDRNLLVIYCSTSPMTLCQRCDSLSITRLKKSADLELKNSSSQWKQRWGVVTKLSPAAALLPFTSLLHCSLTFDLTFPLISYFSVHLSAALTFHFTFTLSVTFLFTYPLFAYRPFTSPLSSSTLNLHYIPSLHNSPSTLLPCFCPSVTVLHLFPLLSSSIFLPLFVMVPMSKTCLLQWICNDIINVLLAARSHTRYFSFLYNGNIFVIVSRKMAAGANPVQVRQHGVCFVYIVTIIVNIISNFNYYYILPNSMDFINFLKLLSISSFLIRSYLVKPAVRRMKRISLVVSLLSSYFRRVMLRCHKLRFVIGMHYCQRVILVSVQTGASPSAREIKDSRMQLRRATSAVHKRAAKCTQADGDIF</sequence>
<keyword evidence="1" id="KW-0472">Membrane</keyword>
<organism evidence="2 3">
    <name type="scientific">Periplaneta americana</name>
    <name type="common">American cockroach</name>
    <name type="synonym">Blatta americana</name>
    <dbReference type="NCBI Taxonomy" id="6978"/>
    <lineage>
        <taxon>Eukaryota</taxon>
        <taxon>Metazoa</taxon>
        <taxon>Ecdysozoa</taxon>
        <taxon>Arthropoda</taxon>
        <taxon>Hexapoda</taxon>
        <taxon>Insecta</taxon>
        <taxon>Pterygota</taxon>
        <taxon>Neoptera</taxon>
        <taxon>Polyneoptera</taxon>
        <taxon>Dictyoptera</taxon>
        <taxon>Blattodea</taxon>
        <taxon>Blattoidea</taxon>
        <taxon>Blattidae</taxon>
        <taxon>Blattinae</taxon>
        <taxon>Periplaneta</taxon>
    </lineage>
</organism>
<feature type="transmembrane region" description="Helical" evidence="1">
    <location>
        <begin position="571"/>
        <end position="592"/>
    </location>
</feature>
<keyword evidence="1" id="KW-1133">Transmembrane helix</keyword>
<reference evidence="2 3" key="1">
    <citation type="journal article" date="2022" name="Allergy">
        <title>Genome assembly and annotation of Periplaneta americana reveal a comprehensive cockroach allergen profile.</title>
        <authorList>
            <person name="Wang L."/>
            <person name="Xiong Q."/>
            <person name="Saelim N."/>
            <person name="Wang L."/>
            <person name="Nong W."/>
            <person name="Wan A.T."/>
            <person name="Shi M."/>
            <person name="Liu X."/>
            <person name="Cao Q."/>
            <person name="Hui J.H.L."/>
            <person name="Sookrung N."/>
            <person name="Leung T.F."/>
            <person name="Tungtrongchitr A."/>
            <person name="Tsui S.K.W."/>
        </authorList>
    </citation>
    <scope>NUCLEOTIDE SEQUENCE [LARGE SCALE GENOMIC DNA]</scope>
    <source>
        <strain evidence="2">PWHHKU_190912</strain>
    </source>
</reference>